<reference evidence="1" key="1">
    <citation type="submission" date="2021-03" db="EMBL/GenBank/DDBJ databases">
        <title>Genomic Encyclopedia of Type Strains, Phase IV (KMG-IV): sequencing the most valuable type-strain genomes for metagenomic binning, comparative biology and taxonomic classification.</title>
        <authorList>
            <person name="Goeker M."/>
        </authorList>
    </citation>
    <scope>NUCLEOTIDE SEQUENCE</scope>
    <source>
        <strain evidence="1">DSM 18131</strain>
    </source>
</reference>
<accession>A0ACC5STR2</accession>
<dbReference type="EMBL" id="JAGGJR010000002">
    <property type="protein sequence ID" value="MBP1872033.1"/>
    <property type="molecule type" value="Genomic_DNA"/>
</dbReference>
<name>A0ACC5STR2_ENSAD</name>
<protein>
    <submittedName>
        <fullName evidence="1">Plastocyanin</fullName>
    </submittedName>
</protein>
<sequence>MRSVLYLIAIAGLVLGNGVVDAEAKTVRVTIEKMAFVPAEIEARVGDTIEWVNKDILVHTATVKGGWDVLIPAKGTASLAMPEAGQVDYYCRFHPNMKGRLSVAAP</sequence>
<organism evidence="1 2">
    <name type="scientific">Ensifer adhaerens</name>
    <name type="common">Sinorhizobium morelense</name>
    <dbReference type="NCBI Taxonomy" id="106592"/>
    <lineage>
        <taxon>Bacteria</taxon>
        <taxon>Pseudomonadati</taxon>
        <taxon>Pseudomonadota</taxon>
        <taxon>Alphaproteobacteria</taxon>
        <taxon>Hyphomicrobiales</taxon>
        <taxon>Rhizobiaceae</taxon>
        <taxon>Sinorhizobium/Ensifer group</taxon>
        <taxon>Ensifer</taxon>
    </lineage>
</organism>
<gene>
    <name evidence="1" type="ORF">J2Z19_001745</name>
</gene>
<evidence type="ECO:0000313" key="1">
    <source>
        <dbReference type="EMBL" id="MBP1872033.1"/>
    </source>
</evidence>
<comment type="caution">
    <text evidence="1">The sequence shown here is derived from an EMBL/GenBank/DDBJ whole genome shotgun (WGS) entry which is preliminary data.</text>
</comment>
<evidence type="ECO:0000313" key="2">
    <source>
        <dbReference type="Proteomes" id="UP000823773"/>
    </source>
</evidence>
<keyword evidence="2" id="KW-1185">Reference proteome</keyword>
<dbReference type="Proteomes" id="UP000823773">
    <property type="component" value="Unassembled WGS sequence"/>
</dbReference>
<proteinExistence type="predicted"/>